<evidence type="ECO:0000313" key="2">
    <source>
        <dbReference type="EMBL" id="KAF2645199.1"/>
    </source>
</evidence>
<protein>
    <recommendedName>
        <fullName evidence="1">F-box domain-containing protein</fullName>
    </recommendedName>
</protein>
<sequence>MDSDVFCVLCGGPFALEQHIYNINPDRSQFQWLYQVQLLGTVSALRNLRMTSANESHTNLCENEETFLSETIGWKIGDADFFQLGLAIYQVLTEDEAGDAIFPLHQACIEIACRVIDVHAMEENEALDSACSALYRMLQDHLHAEPHVTGTKHDILGLKSTCDSTARSVLAIDNLGWWSGSYEKYFTDPLHILHLTPTIFSMLQSLPQNCTCPSVIPISTSRFQGLQGLPSELLERITDLLPPHLIMSLRQSSRTLAQKIPLDDRFWRRRLCDGSLLRYVWDIDERQVKQLLRNTTGGRGGGWSNLVRNLQLEVAYITDQHSGGSEDFIVGLWNRRRIWRIIEDAYTQPHWLKYRVPIHPKIENQNTILVFNYGKISAIGCFIVAMVLAAAWDSRAQES</sequence>
<dbReference type="InterPro" id="IPR001810">
    <property type="entry name" value="F-box_dom"/>
</dbReference>
<dbReference type="InterPro" id="IPR036047">
    <property type="entry name" value="F-box-like_dom_sf"/>
</dbReference>
<evidence type="ECO:0000259" key="1">
    <source>
        <dbReference type="PROSITE" id="PS50181"/>
    </source>
</evidence>
<dbReference type="EMBL" id="MU006777">
    <property type="protein sequence ID" value="KAF2645199.1"/>
    <property type="molecule type" value="Genomic_DNA"/>
</dbReference>
<dbReference type="PROSITE" id="PS50181">
    <property type="entry name" value="FBOX"/>
    <property type="match status" value="1"/>
</dbReference>
<dbReference type="AlphaFoldDB" id="A0A6A6SBQ1"/>
<proteinExistence type="predicted"/>
<gene>
    <name evidence="2" type="ORF">P280DRAFT_513116</name>
</gene>
<feature type="domain" description="F-box" evidence="1">
    <location>
        <begin position="223"/>
        <end position="270"/>
    </location>
</feature>
<name>A0A6A6SBQ1_9PLEO</name>
<accession>A0A6A6SBQ1</accession>
<dbReference type="Proteomes" id="UP000799753">
    <property type="component" value="Unassembled WGS sequence"/>
</dbReference>
<reference evidence="2" key="1">
    <citation type="journal article" date="2020" name="Stud. Mycol.">
        <title>101 Dothideomycetes genomes: a test case for predicting lifestyles and emergence of pathogens.</title>
        <authorList>
            <person name="Haridas S."/>
            <person name="Albert R."/>
            <person name="Binder M."/>
            <person name="Bloem J."/>
            <person name="Labutti K."/>
            <person name="Salamov A."/>
            <person name="Andreopoulos B."/>
            <person name="Baker S."/>
            <person name="Barry K."/>
            <person name="Bills G."/>
            <person name="Bluhm B."/>
            <person name="Cannon C."/>
            <person name="Castanera R."/>
            <person name="Culley D."/>
            <person name="Daum C."/>
            <person name="Ezra D."/>
            <person name="Gonzalez J."/>
            <person name="Henrissat B."/>
            <person name="Kuo A."/>
            <person name="Liang C."/>
            <person name="Lipzen A."/>
            <person name="Lutzoni F."/>
            <person name="Magnuson J."/>
            <person name="Mondo S."/>
            <person name="Nolan M."/>
            <person name="Ohm R."/>
            <person name="Pangilinan J."/>
            <person name="Park H.-J."/>
            <person name="Ramirez L."/>
            <person name="Alfaro M."/>
            <person name="Sun H."/>
            <person name="Tritt A."/>
            <person name="Yoshinaga Y."/>
            <person name="Zwiers L.-H."/>
            <person name="Turgeon B."/>
            <person name="Goodwin S."/>
            <person name="Spatafora J."/>
            <person name="Crous P."/>
            <person name="Grigoriev I."/>
        </authorList>
    </citation>
    <scope>NUCLEOTIDE SEQUENCE</scope>
    <source>
        <strain evidence="2">CBS 473.64</strain>
    </source>
</reference>
<dbReference type="OrthoDB" id="3932329at2759"/>
<dbReference type="SUPFAM" id="SSF81383">
    <property type="entry name" value="F-box domain"/>
    <property type="match status" value="1"/>
</dbReference>
<keyword evidence="3" id="KW-1185">Reference proteome</keyword>
<evidence type="ECO:0000313" key="3">
    <source>
        <dbReference type="Proteomes" id="UP000799753"/>
    </source>
</evidence>
<organism evidence="2 3">
    <name type="scientific">Massarina eburnea CBS 473.64</name>
    <dbReference type="NCBI Taxonomy" id="1395130"/>
    <lineage>
        <taxon>Eukaryota</taxon>
        <taxon>Fungi</taxon>
        <taxon>Dikarya</taxon>
        <taxon>Ascomycota</taxon>
        <taxon>Pezizomycotina</taxon>
        <taxon>Dothideomycetes</taxon>
        <taxon>Pleosporomycetidae</taxon>
        <taxon>Pleosporales</taxon>
        <taxon>Massarineae</taxon>
        <taxon>Massarinaceae</taxon>
        <taxon>Massarina</taxon>
    </lineage>
</organism>